<reference evidence="2" key="1">
    <citation type="submission" date="2017-12" db="EMBL/GenBank/DDBJ databases">
        <title>Gene loss provides genomic basis for host adaptation in cereal stripe rust fungi.</title>
        <authorList>
            <person name="Xia C."/>
        </authorList>
    </citation>
    <scope>NUCLEOTIDE SEQUENCE [LARGE SCALE GENOMIC DNA]</scope>
    <source>
        <strain evidence="2">93-210</strain>
    </source>
</reference>
<dbReference type="EMBL" id="PKSL01000151">
    <property type="protein sequence ID" value="POW01913.1"/>
    <property type="molecule type" value="Genomic_DNA"/>
</dbReference>
<sequence>MGYFAKCIVPKYSHSDDPKADFNISIPGNINYNSPDLFIVPASDFYKAYYEIKLEGVPFHKKCNGRIHEVWGPTETNEILFPNKWRTIANGKIIRHVPIVLYADDTSGNRSKRWNKHVSYYFTLAGLPPVLSNMQYNCHFITTSNRAGALELAEPIVAELNELSSQGCVAYDCGLKKEVLIMSMTLCFLGDSPMAAEVTNTPHPGSSNNPCRTCHLRAKILIVAAVKITWNNSLVTPDDTEKEFEKKYHLYGLKDNINFELMELKKKSAEYHSRINELEENTFWRLFNPTLELICFDGCTDTPVEVLHVVLLGPVKYLFADFMEGIKNSPVKLKELEARWSAFNTESLNVPHIQAKYMVKHAGSFVGKEFRIVLQAAPFVLFPLMTKQQRKSAKMNGRWANKPKFHMLLHLVASIRRYGPAALFATEKFESFNGVVRESSVHSNHISPSRDIAICFSSGKQYTSDVIWAYMFDHKKKTYFQASGRVMGLFDHVLIQKSLGYNSALIDPSEKHPCIHNSKVPSSDQEPTPEVLSNMLHQFKLRQISSVKLNHQKMIRKGAFVWEEGYNRRAPGVGCVESIWEVIETGDFYVMMNPCRFTSKHQICHMRMLDKQSHSIFAPTRSILCCLNVQHNCFDAKCEVVETRLSKNPRHEGSSLSPHISHKSLNSYILNAFSHHEPEMHRVLSGLQHFPISPELMNQALDHGLALWKAEKAKKQATVPTVATDSNQNADRLEATDVIEQQPGQKPKRRYQPRKKTLVSQEASTSQIPMD</sequence>
<dbReference type="AlphaFoldDB" id="A0A2S4UX87"/>
<feature type="region of interest" description="Disordered" evidence="1">
    <location>
        <begin position="717"/>
        <end position="771"/>
    </location>
</feature>
<keyword evidence="3" id="KW-1185">Reference proteome</keyword>
<comment type="caution">
    <text evidence="2">The sequence shown here is derived from an EMBL/GenBank/DDBJ whole genome shotgun (WGS) entry which is preliminary data.</text>
</comment>
<feature type="compositionally biased region" description="Basic residues" evidence="1">
    <location>
        <begin position="746"/>
        <end position="757"/>
    </location>
</feature>
<evidence type="ECO:0000313" key="3">
    <source>
        <dbReference type="Proteomes" id="UP000239156"/>
    </source>
</evidence>
<evidence type="ECO:0000313" key="2">
    <source>
        <dbReference type="EMBL" id="POW01913.1"/>
    </source>
</evidence>
<dbReference type="VEuPathDB" id="FungiDB:PSTT_12192"/>
<feature type="compositionally biased region" description="Polar residues" evidence="1">
    <location>
        <begin position="718"/>
        <end position="730"/>
    </location>
</feature>
<protein>
    <submittedName>
        <fullName evidence="2">Uncharacterized protein</fullName>
    </submittedName>
</protein>
<name>A0A2S4UX87_9BASI</name>
<organism evidence="2 3">
    <name type="scientific">Puccinia striiformis</name>
    <dbReference type="NCBI Taxonomy" id="27350"/>
    <lineage>
        <taxon>Eukaryota</taxon>
        <taxon>Fungi</taxon>
        <taxon>Dikarya</taxon>
        <taxon>Basidiomycota</taxon>
        <taxon>Pucciniomycotina</taxon>
        <taxon>Pucciniomycetes</taxon>
        <taxon>Pucciniales</taxon>
        <taxon>Pucciniaceae</taxon>
        <taxon>Puccinia</taxon>
    </lineage>
</organism>
<accession>A0A2S4UX87</accession>
<dbReference type="PANTHER" id="PTHR31912">
    <property type="entry name" value="IP13529P"/>
    <property type="match status" value="1"/>
</dbReference>
<evidence type="ECO:0000256" key="1">
    <source>
        <dbReference type="SAM" id="MobiDB-lite"/>
    </source>
</evidence>
<gene>
    <name evidence="2" type="ORF">PSTT_12192</name>
</gene>
<dbReference type="VEuPathDB" id="FungiDB:PSHT_03282"/>
<dbReference type="Proteomes" id="UP000239156">
    <property type="component" value="Unassembled WGS sequence"/>
</dbReference>
<proteinExistence type="predicted"/>
<dbReference type="PANTHER" id="PTHR31912:SF34">
    <property type="entry name" value="NOTOCHORD-RELATED PROTEIN"/>
    <property type="match status" value="1"/>
</dbReference>
<feature type="compositionally biased region" description="Polar residues" evidence="1">
    <location>
        <begin position="758"/>
        <end position="771"/>
    </location>
</feature>